<dbReference type="EMBL" id="BAAAZI010000011">
    <property type="protein sequence ID" value="GAA4144408.1"/>
    <property type="molecule type" value="Genomic_DNA"/>
</dbReference>
<reference evidence="3" key="1">
    <citation type="journal article" date="2019" name="Int. J. Syst. Evol. Microbiol.">
        <title>The Global Catalogue of Microorganisms (GCM) 10K type strain sequencing project: providing services to taxonomists for standard genome sequencing and annotation.</title>
        <authorList>
            <consortium name="The Broad Institute Genomics Platform"/>
            <consortium name="The Broad Institute Genome Sequencing Center for Infectious Disease"/>
            <person name="Wu L."/>
            <person name="Ma J."/>
        </authorList>
    </citation>
    <scope>NUCLEOTIDE SEQUENCE [LARGE SCALE GENOMIC DNA]</scope>
    <source>
        <strain evidence="3">JCM 16704</strain>
    </source>
</reference>
<keyword evidence="3" id="KW-1185">Reference proteome</keyword>
<organism evidence="2 3">
    <name type="scientific">Sphingobacterium kyonggiense</name>
    <dbReference type="NCBI Taxonomy" id="714075"/>
    <lineage>
        <taxon>Bacteria</taxon>
        <taxon>Pseudomonadati</taxon>
        <taxon>Bacteroidota</taxon>
        <taxon>Sphingobacteriia</taxon>
        <taxon>Sphingobacteriales</taxon>
        <taxon>Sphingobacteriaceae</taxon>
        <taxon>Sphingobacterium</taxon>
    </lineage>
</organism>
<gene>
    <name evidence="2" type="ORF">GCM10022216_27290</name>
</gene>
<name>A0ABP7Z0T3_9SPHI</name>
<dbReference type="RefSeq" id="WP_344675322.1">
    <property type="nucleotide sequence ID" value="NZ_BAAAZI010000011.1"/>
</dbReference>
<evidence type="ECO:0008006" key="4">
    <source>
        <dbReference type="Google" id="ProtNLM"/>
    </source>
</evidence>
<sequence length="317" mass="36450">MYINITDKKEAANKGSSGKLVHYLEKENRTENRHQPEQWFNGQRSDIEAYEVRRSLDGNRAKLGSHEAKFFLINISPSQKELAHLKDRYGEVGMKEQLKLFAEKVMDEYAKNFKRPGIESHRDLMWFAKVEDHRYYSHNDKEVKEGIKKRGDKKAGDQFHIQVIVSRKDITGRYKLSPMNSSRGRNAEHSMKMGQFDRVAFKQSGETLFDTEFSFDRGLEETLAYANVQKNGKLSQREQMGILMQTETGTERDRSFINDLAVGVSRGDFDNTAGLIEQIATGIGGLLSTLLEPVQPDIVPEQEPRKKKKRKDSGMQR</sequence>
<evidence type="ECO:0000313" key="2">
    <source>
        <dbReference type="EMBL" id="GAA4144408.1"/>
    </source>
</evidence>
<evidence type="ECO:0000313" key="3">
    <source>
        <dbReference type="Proteomes" id="UP001500101"/>
    </source>
</evidence>
<feature type="region of interest" description="Disordered" evidence="1">
    <location>
        <begin position="294"/>
        <end position="317"/>
    </location>
</feature>
<accession>A0ABP7Z0T3</accession>
<comment type="caution">
    <text evidence="2">The sequence shown here is derived from an EMBL/GenBank/DDBJ whole genome shotgun (WGS) entry which is preliminary data.</text>
</comment>
<dbReference type="Pfam" id="PF18976">
    <property type="entry name" value="DUF5712"/>
    <property type="match status" value="1"/>
</dbReference>
<dbReference type="Proteomes" id="UP001500101">
    <property type="component" value="Unassembled WGS sequence"/>
</dbReference>
<protein>
    <recommendedName>
        <fullName evidence="4">Molybdopterin-guanine dinucleotide biosynthesis protein MobB</fullName>
    </recommendedName>
</protein>
<dbReference type="InterPro" id="IPR043766">
    <property type="entry name" value="BfmA-like"/>
</dbReference>
<proteinExistence type="predicted"/>
<evidence type="ECO:0000256" key="1">
    <source>
        <dbReference type="SAM" id="MobiDB-lite"/>
    </source>
</evidence>